<gene>
    <name evidence="4" type="ORF">PV09_07521</name>
</gene>
<dbReference type="OrthoDB" id="1933483at2759"/>
<proteinExistence type="predicted"/>
<dbReference type="STRING" id="253628.A0A0D2A2Q7"/>
<keyword evidence="2" id="KW-0456">Lyase</keyword>
<evidence type="ECO:0000313" key="4">
    <source>
        <dbReference type="EMBL" id="KIW01003.1"/>
    </source>
</evidence>
<evidence type="ECO:0000256" key="1">
    <source>
        <dbReference type="ARBA" id="ARBA00012344"/>
    </source>
</evidence>
<feature type="compositionally biased region" description="Acidic residues" evidence="3">
    <location>
        <begin position="230"/>
        <end position="239"/>
    </location>
</feature>
<name>A0A0D2A2Q7_9PEZI</name>
<dbReference type="InterPro" id="IPR006840">
    <property type="entry name" value="ChaC"/>
</dbReference>
<dbReference type="PANTHER" id="PTHR12192">
    <property type="entry name" value="CATION TRANSPORT PROTEIN CHAC-RELATED"/>
    <property type="match status" value="1"/>
</dbReference>
<evidence type="ECO:0000256" key="2">
    <source>
        <dbReference type="ARBA" id="ARBA00023239"/>
    </source>
</evidence>
<keyword evidence="5" id="KW-1185">Reference proteome</keyword>
<dbReference type="EMBL" id="KN847558">
    <property type="protein sequence ID" value="KIW01003.1"/>
    <property type="molecule type" value="Genomic_DNA"/>
</dbReference>
<dbReference type="GO" id="GO:0006751">
    <property type="term" value="P:glutathione catabolic process"/>
    <property type="evidence" value="ECO:0007669"/>
    <property type="project" value="InterPro"/>
</dbReference>
<dbReference type="FunFam" id="3.10.490.10:FF:000021">
    <property type="entry name" value="Gamma-glutamylcyclotransferase"/>
    <property type="match status" value="1"/>
</dbReference>
<dbReference type="Pfam" id="PF04752">
    <property type="entry name" value="ChaC"/>
    <property type="match status" value="1"/>
</dbReference>
<dbReference type="HOGENOM" id="CLU_070703_0_0_1"/>
<dbReference type="GO" id="GO:0061928">
    <property type="term" value="F:glutathione specific gamma-glutamylcyclotransferase activity"/>
    <property type="evidence" value="ECO:0007669"/>
    <property type="project" value="UniProtKB-EC"/>
</dbReference>
<accession>A0A0D2A2Q7</accession>
<dbReference type="FunCoup" id="A0A0D2A2Q7">
    <property type="interactions" value="333"/>
</dbReference>
<evidence type="ECO:0000313" key="5">
    <source>
        <dbReference type="Proteomes" id="UP000053259"/>
    </source>
</evidence>
<dbReference type="GeneID" id="27315494"/>
<evidence type="ECO:0000256" key="3">
    <source>
        <dbReference type="SAM" id="MobiDB-lite"/>
    </source>
</evidence>
<protein>
    <recommendedName>
        <fullName evidence="1">glutathione-specific gamma-glutamylcyclotransferase</fullName>
        <ecNumber evidence="1">4.3.2.7</ecNumber>
    </recommendedName>
</protein>
<dbReference type="EC" id="4.3.2.7" evidence="1"/>
<organism evidence="4 5">
    <name type="scientific">Verruconis gallopava</name>
    <dbReference type="NCBI Taxonomy" id="253628"/>
    <lineage>
        <taxon>Eukaryota</taxon>
        <taxon>Fungi</taxon>
        <taxon>Dikarya</taxon>
        <taxon>Ascomycota</taxon>
        <taxon>Pezizomycotina</taxon>
        <taxon>Dothideomycetes</taxon>
        <taxon>Pleosporomycetidae</taxon>
        <taxon>Venturiales</taxon>
        <taxon>Sympoventuriaceae</taxon>
        <taxon>Verruconis</taxon>
    </lineage>
</organism>
<sequence length="239" mass="26610">MSSPQEDDDFWLFGYGSLIWKPPPHYDKRVPGYIEGYVRRFWQASEDHRGTPEAPGRVVTLIAREHYDTLTDHHFSARDERVWGAAYHIPAPHVAEVKAYLDIREINGYSIEYAAFAPASSSSSSSSSSTGMTKPIRCLVYIGLPNNPQFVGPQDPQELARHILRSKGPSGQNREYLYNLERALASLSPESGDGHVSDLASRCRALEAEGGWEVETGAELAPLHRVGSTEEQEEVEKIG</sequence>
<dbReference type="AlphaFoldDB" id="A0A0D2A2Q7"/>
<feature type="region of interest" description="Disordered" evidence="3">
    <location>
        <begin position="219"/>
        <end position="239"/>
    </location>
</feature>
<reference evidence="4 5" key="1">
    <citation type="submission" date="2015-01" db="EMBL/GenBank/DDBJ databases">
        <title>The Genome Sequence of Ochroconis gallopava CBS43764.</title>
        <authorList>
            <consortium name="The Broad Institute Genomics Platform"/>
            <person name="Cuomo C."/>
            <person name="de Hoog S."/>
            <person name="Gorbushina A."/>
            <person name="Stielow B."/>
            <person name="Teixiera M."/>
            <person name="Abouelleil A."/>
            <person name="Chapman S.B."/>
            <person name="Priest M."/>
            <person name="Young S.K."/>
            <person name="Wortman J."/>
            <person name="Nusbaum C."/>
            <person name="Birren B."/>
        </authorList>
    </citation>
    <scope>NUCLEOTIDE SEQUENCE [LARGE SCALE GENOMIC DNA]</scope>
    <source>
        <strain evidence="4 5">CBS 43764</strain>
    </source>
</reference>
<dbReference type="VEuPathDB" id="FungiDB:PV09_07521"/>
<dbReference type="InParanoid" id="A0A0D2A2Q7"/>
<dbReference type="RefSeq" id="XP_016210872.1">
    <property type="nucleotide sequence ID" value="XM_016361297.1"/>
</dbReference>
<dbReference type="CDD" id="cd06661">
    <property type="entry name" value="GGCT_like"/>
    <property type="match status" value="1"/>
</dbReference>
<dbReference type="InterPro" id="IPR013024">
    <property type="entry name" value="GGCT-like"/>
</dbReference>
<dbReference type="GO" id="GO:0005737">
    <property type="term" value="C:cytoplasm"/>
    <property type="evidence" value="ECO:0007669"/>
    <property type="project" value="TreeGrafter"/>
</dbReference>
<dbReference type="Proteomes" id="UP000053259">
    <property type="component" value="Unassembled WGS sequence"/>
</dbReference>
<dbReference type="Gene3D" id="3.10.490.10">
    <property type="entry name" value="Gamma-glutamyl cyclotransferase-like"/>
    <property type="match status" value="1"/>
</dbReference>
<dbReference type="PANTHER" id="PTHR12192:SF2">
    <property type="entry name" value="GLUTATHIONE-SPECIFIC GAMMA-GLUTAMYLCYCLOTRANSFERASE 2"/>
    <property type="match status" value="1"/>
</dbReference>